<keyword evidence="4 9" id="KW-0812">Transmembrane</keyword>
<feature type="domain" description="Cell envelope-related transcriptional attenuator" evidence="11">
    <location>
        <begin position="79"/>
        <end position="221"/>
    </location>
</feature>
<sequence>MKKVLWTLGIIAGLAVVGIGGYVFYLYNSVENTVTEMHEPIEREVSEKRTEKIDVNKQDPISILLMGVDERPEKGDSGRSDTMIVMSINPNDKSIQMFNIPRDTRTEIIGKGFDDKINHAYAFGGAEMAMNTVENLLDVPIDYYIKVNMEALSELVDAVGGVTVNNKFAFTYGKHTFNKGENFLNGEEALLYSRMRKQDPRGDLGRNERQRQIITALINKGANFSSITKVDDILTALGGNIRTNLTFDEMIDIQKNYKEARHNIKTLEVSGQGQMINGIYYYIVSDEERTRISTELKQHLNISEAAETEQAGKSVEAS</sequence>
<comment type="similarity">
    <text evidence="1 9">Belongs to the LytR/CpsA/Psr (LCP) family.</text>
</comment>
<organism evidence="12 13">
    <name type="scientific">Bacillus taeanensis</name>
    <dbReference type="NCBI Taxonomy" id="273032"/>
    <lineage>
        <taxon>Bacteria</taxon>
        <taxon>Bacillati</taxon>
        <taxon>Bacillota</taxon>
        <taxon>Bacilli</taxon>
        <taxon>Bacillales</taxon>
        <taxon>Bacillaceae</taxon>
        <taxon>Bacillus</taxon>
    </lineage>
</organism>
<keyword evidence="13" id="KW-1185">Reference proteome</keyword>
<keyword evidence="2 9" id="KW-1003">Cell membrane</keyword>
<evidence type="ECO:0000256" key="8">
    <source>
        <dbReference type="ARBA" id="ARBA00023316"/>
    </source>
</evidence>
<evidence type="ECO:0000256" key="7">
    <source>
        <dbReference type="ARBA" id="ARBA00023136"/>
    </source>
</evidence>
<dbReference type="Proteomes" id="UP000253314">
    <property type="component" value="Unassembled WGS sequence"/>
</dbReference>
<evidence type="ECO:0000256" key="9">
    <source>
        <dbReference type="HAMAP-Rule" id="MF_01140"/>
    </source>
</evidence>
<evidence type="ECO:0000259" key="11">
    <source>
        <dbReference type="Pfam" id="PF03816"/>
    </source>
</evidence>
<comment type="pathway">
    <text evidence="9">Cell wall biogenesis.</text>
</comment>
<keyword evidence="5 9" id="KW-0735">Signal-anchor</keyword>
<name>A0A366XRE1_9BACI</name>
<keyword evidence="6 9" id="KW-1133">Transmembrane helix</keyword>
<proteinExistence type="inferred from homology"/>
<reference evidence="12 13" key="1">
    <citation type="submission" date="2018-07" db="EMBL/GenBank/DDBJ databases">
        <title>Lottiidibacillus patelloidae gen. nov., sp. nov., isolated from the intestinal tract of a marine limpet and the reclassification of B. taeanensis BH030017T, B. algicola KMM 3737T and B. hwajinpoensis SW-72T as genus Lottiidibacillus.</title>
        <authorList>
            <person name="Liu R."/>
            <person name="Huang Z."/>
        </authorList>
    </citation>
    <scope>NUCLEOTIDE SEQUENCE [LARGE SCALE GENOMIC DNA]</scope>
    <source>
        <strain evidence="12 13">BH030017</strain>
    </source>
</reference>
<dbReference type="EMBL" id="QOCW01000015">
    <property type="protein sequence ID" value="RBW68910.1"/>
    <property type="molecule type" value="Genomic_DNA"/>
</dbReference>
<dbReference type="NCBIfam" id="TIGR00350">
    <property type="entry name" value="lytR_cpsA_psr"/>
    <property type="match status" value="1"/>
</dbReference>
<keyword evidence="8 9" id="KW-0961">Cell wall biogenesis/degradation</keyword>
<evidence type="ECO:0000313" key="12">
    <source>
        <dbReference type="EMBL" id="RBW68910.1"/>
    </source>
</evidence>
<feature type="transmembrane region" description="Helical" evidence="10">
    <location>
        <begin position="5"/>
        <end position="27"/>
    </location>
</feature>
<comment type="subcellular location">
    <subcellularLocation>
        <location evidence="9">Cell membrane</location>
        <topology evidence="9">Single-pass type II membrane protein</topology>
    </subcellularLocation>
</comment>
<dbReference type="InterPro" id="IPR050922">
    <property type="entry name" value="LytR/CpsA/Psr_CW_biosynth"/>
</dbReference>
<dbReference type="GO" id="GO:0016780">
    <property type="term" value="F:phosphotransferase activity, for other substituted phosphate groups"/>
    <property type="evidence" value="ECO:0007669"/>
    <property type="project" value="UniProtKB-UniRule"/>
</dbReference>
<evidence type="ECO:0000256" key="4">
    <source>
        <dbReference type="ARBA" id="ARBA00022692"/>
    </source>
</evidence>
<dbReference type="GO" id="GO:0005886">
    <property type="term" value="C:plasma membrane"/>
    <property type="evidence" value="ECO:0007669"/>
    <property type="project" value="UniProtKB-SubCell"/>
</dbReference>
<feature type="topological domain" description="Cytoplasmic" evidence="9">
    <location>
        <begin position="1"/>
        <end position="3"/>
    </location>
</feature>
<evidence type="ECO:0000256" key="6">
    <source>
        <dbReference type="ARBA" id="ARBA00022989"/>
    </source>
</evidence>
<evidence type="ECO:0000313" key="13">
    <source>
        <dbReference type="Proteomes" id="UP000253314"/>
    </source>
</evidence>
<evidence type="ECO:0000256" key="2">
    <source>
        <dbReference type="ARBA" id="ARBA00022475"/>
    </source>
</evidence>
<dbReference type="InterPro" id="IPR004474">
    <property type="entry name" value="LytR_CpsA_psr"/>
</dbReference>
<protein>
    <recommendedName>
        <fullName evidence="9">Polyisoprenyl-teichoic acid--peptidoglycan teichoic acid transferase TagU</fullName>
        <ecNumber evidence="9">2.7.8.-</ecNumber>
    </recommendedName>
</protein>
<feature type="topological domain" description="Extracellular" evidence="9">
    <location>
        <begin position="25"/>
        <end position="318"/>
    </location>
</feature>
<dbReference type="EC" id="2.7.8.-" evidence="9"/>
<dbReference type="RefSeq" id="WP_113806764.1">
    <property type="nucleotide sequence ID" value="NZ_QOCW01000015.1"/>
</dbReference>
<comment type="caution">
    <text evidence="12">The sequence shown here is derived from an EMBL/GenBank/DDBJ whole genome shotgun (WGS) entry which is preliminary data.</text>
</comment>
<keyword evidence="7 9" id="KW-0472">Membrane</keyword>
<comment type="function">
    <text evidence="9">May catalyze the final step in cell wall teichoic acid biosynthesis, the transfer of the anionic cell wall polymers (APs) from their lipid-linked precursor to the cell wall peptidoglycan (PG).</text>
</comment>
<dbReference type="InterPro" id="IPR023734">
    <property type="entry name" value="TagU"/>
</dbReference>
<dbReference type="NCBIfam" id="NF006897">
    <property type="entry name" value="PRK09379.1"/>
    <property type="match status" value="1"/>
</dbReference>
<dbReference type="Gene3D" id="3.40.630.190">
    <property type="entry name" value="LCP protein"/>
    <property type="match status" value="1"/>
</dbReference>
<dbReference type="PANTHER" id="PTHR33392">
    <property type="entry name" value="POLYISOPRENYL-TEICHOIC ACID--PEPTIDOGLYCAN TEICHOIC ACID TRANSFERASE TAGU"/>
    <property type="match status" value="1"/>
</dbReference>
<dbReference type="GO" id="GO:0070726">
    <property type="term" value="P:cell wall assembly"/>
    <property type="evidence" value="ECO:0007669"/>
    <property type="project" value="UniProtKB-UniRule"/>
</dbReference>
<evidence type="ECO:0000256" key="10">
    <source>
        <dbReference type="SAM" id="Phobius"/>
    </source>
</evidence>
<evidence type="ECO:0000256" key="3">
    <source>
        <dbReference type="ARBA" id="ARBA00022679"/>
    </source>
</evidence>
<dbReference type="HAMAP" id="MF_01140">
    <property type="entry name" value="TagU_transferase"/>
    <property type="match status" value="1"/>
</dbReference>
<gene>
    <name evidence="9" type="primary">tagU</name>
    <name evidence="12" type="ORF">DS031_14330</name>
</gene>
<dbReference type="PANTHER" id="PTHR33392:SF6">
    <property type="entry name" value="POLYISOPRENYL-TEICHOIC ACID--PEPTIDOGLYCAN TEICHOIC ACID TRANSFERASE TAGU"/>
    <property type="match status" value="1"/>
</dbReference>
<dbReference type="AlphaFoldDB" id="A0A366XRE1"/>
<dbReference type="OrthoDB" id="27330at2"/>
<accession>A0A366XRE1</accession>
<keyword evidence="3 9" id="KW-0808">Transferase</keyword>
<evidence type="ECO:0000256" key="1">
    <source>
        <dbReference type="ARBA" id="ARBA00006068"/>
    </source>
</evidence>
<dbReference type="Pfam" id="PF03816">
    <property type="entry name" value="LytR_cpsA_psr"/>
    <property type="match status" value="1"/>
</dbReference>
<evidence type="ECO:0000256" key="5">
    <source>
        <dbReference type="ARBA" id="ARBA00022968"/>
    </source>
</evidence>